<evidence type="ECO:0000313" key="3">
    <source>
        <dbReference type="EMBL" id="GAA2087670.1"/>
    </source>
</evidence>
<dbReference type="PANTHER" id="PTHR38600:SF2">
    <property type="entry name" value="SLL0088 PROTEIN"/>
    <property type="match status" value="1"/>
</dbReference>
<comment type="caution">
    <text evidence="3">The sequence shown here is derived from an EMBL/GenBank/DDBJ whole genome shotgun (WGS) entry which is preliminary data.</text>
</comment>
<dbReference type="SMART" id="SM00418">
    <property type="entry name" value="HTH_ARSR"/>
    <property type="match status" value="1"/>
</dbReference>
<dbReference type="NCBIfam" id="NF033788">
    <property type="entry name" value="HTH_metalloreg"/>
    <property type="match status" value="1"/>
</dbReference>
<keyword evidence="4" id="KW-1185">Reference proteome</keyword>
<dbReference type="InterPro" id="IPR036390">
    <property type="entry name" value="WH_DNA-bd_sf"/>
</dbReference>
<feature type="region of interest" description="Disordered" evidence="1">
    <location>
        <begin position="117"/>
        <end position="144"/>
    </location>
</feature>
<gene>
    <name evidence="3" type="ORF">GCM10009823_02190</name>
</gene>
<reference evidence="3 4" key="1">
    <citation type="journal article" date="2019" name="Int. J. Syst. Evol. Microbiol.">
        <title>The Global Catalogue of Microorganisms (GCM) 10K type strain sequencing project: providing services to taxonomists for standard genome sequencing and annotation.</title>
        <authorList>
            <consortium name="The Broad Institute Genomics Platform"/>
            <consortium name="The Broad Institute Genome Sequencing Center for Infectious Disease"/>
            <person name="Wu L."/>
            <person name="Ma J."/>
        </authorList>
    </citation>
    <scope>NUCLEOTIDE SEQUENCE [LARGE SCALE GENOMIC DNA]</scope>
    <source>
        <strain evidence="3 4">JCM 15900</strain>
    </source>
</reference>
<dbReference type="EMBL" id="BAAAPZ010000002">
    <property type="protein sequence ID" value="GAA2087670.1"/>
    <property type="molecule type" value="Genomic_DNA"/>
</dbReference>
<protein>
    <recommendedName>
        <fullName evidence="2">HTH arsR-type domain-containing protein</fullName>
    </recommendedName>
</protein>
<sequence length="144" mass="16410">MYNHMVAQEAEHPMLTDDEVNRIFRALADATRRDIVRRTLAAPANVSALAGDYEMSFAAVQKHVRVLEEAGLVRKTRNGRERVVSGSPETLSLVQRMLDEYARIWRGRISRLDSLFEEEGTTVDEDETPSDRQGRPTRPQGFPR</sequence>
<evidence type="ECO:0000256" key="1">
    <source>
        <dbReference type="SAM" id="MobiDB-lite"/>
    </source>
</evidence>
<dbReference type="Gene3D" id="1.10.10.10">
    <property type="entry name" value="Winged helix-like DNA-binding domain superfamily/Winged helix DNA-binding domain"/>
    <property type="match status" value="1"/>
</dbReference>
<name>A0ABN2WCD2_9MICO</name>
<accession>A0ABN2WCD2</accession>
<dbReference type="PROSITE" id="PS50987">
    <property type="entry name" value="HTH_ARSR_2"/>
    <property type="match status" value="1"/>
</dbReference>
<dbReference type="CDD" id="cd00090">
    <property type="entry name" value="HTH_ARSR"/>
    <property type="match status" value="1"/>
</dbReference>
<feature type="compositionally biased region" description="Acidic residues" evidence="1">
    <location>
        <begin position="117"/>
        <end position="128"/>
    </location>
</feature>
<dbReference type="InterPro" id="IPR001845">
    <property type="entry name" value="HTH_ArsR_DNA-bd_dom"/>
</dbReference>
<dbReference type="InterPro" id="IPR036388">
    <property type="entry name" value="WH-like_DNA-bd_sf"/>
</dbReference>
<dbReference type="SUPFAM" id="SSF46785">
    <property type="entry name" value="Winged helix' DNA-binding domain"/>
    <property type="match status" value="1"/>
</dbReference>
<evidence type="ECO:0000259" key="2">
    <source>
        <dbReference type="PROSITE" id="PS50987"/>
    </source>
</evidence>
<dbReference type="PANTHER" id="PTHR38600">
    <property type="entry name" value="TRANSCRIPTIONAL REGULATORY PROTEIN"/>
    <property type="match status" value="1"/>
</dbReference>
<dbReference type="Pfam" id="PF12840">
    <property type="entry name" value="HTH_20"/>
    <property type="match status" value="1"/>
</dbReference>
<dbReference type="Proteomes" id="UP001500984">
    <property type="component" value="Unassembled WGS sequence"/>
</dbReference>
<proteinExistence type="predicted"/>
<feature type="domain" description="HTH arsR-type" evidence="2">
    <location>
        <begin position="12"/>
        <end position="106"/>
    </location>
</feature>
<evidence type="ECO:0000313" key="4">
    <source>
        <dbReference type="Proteomes" id="UP001500984"/>
    </source>
</evidence>
<organism evidence="3 4">
    <name type="scientific">Brevibacterium salitolerans</name>
    <dbReference type="NCBI Taxonomy" id="1403566"/>
    <lineage>
        <taxon>Bacteria</taxon>
        <taxon>Bacillati</taxon>
        <taxon>Actinomycetota</taxon>
        <taxon>Actinomycetes</taxon>
        <taxon>Micrococcales</taxon>
        <taxon>Brevibacteriaceae</taxon>
        <taxon>Brevibacterium</taxon>
    </lineage>
</organism>
<dbReference type="InterPro" id="IPR011991">
    <property type="entry name" value="ArsR-like_HTH"/>
</dbReference>